<dbReference type="PANTHER" id="PTHR45947">
    <property type="entry name" value="SULFOQUINOVOSYL TRANSFERASE SQD2"/>
    <property type="match status" value="1"/>
</dbReference>
<dbReference type="eggNOG" id="COG0438">
    <property type="taxonomic scope" value="Bacteria"/>
</dbReference>
<dbReference type="RefSeq" id="WP_011655471.1">
    <property type="nucleotide sequence ID" value="NC_008387.1"/>
</dbReference>
<keyword evidence="3" id="KW-0808">Transferase</keyword>
<dbReference type="CAZy" id="GT4">
    <property type="family name" value="Glycosyltransferase Family 4"/>
</dbReference>
<dbReference type="KEGG" id="rde:RD1_B0006"/>
<dbReference type="SUPFAM" id="SSF53756">
    <property type="entry name" value="UDP-Glycosyltransferase/glycogen phosphorylase"/>
    <property type="match status" value="1"/>
</dbReference>
<organism evidence="3 4">
    <name type="scientific">Roseobacter denitrificans (strain ATCC 33942 / OCh 114)</name>
    <name type="common">Erythrobacter sp. (strain OCh 114)</name>
    <name type="synonym">Roseobacter denitrificans</name>
    <dbReference type="NCBI Taxonomy" id="375451"/>
    <lineage>
        <taxon>Bacteria</taxon>
        <taxon>Pseudomonadati</taxon>
        <taxon>Pseudomonadota</taxon>
        <taxon>Alphaproteobacteria</taxon>
        <taxon>Rhodobacterales</taxon>
        <taxon>Roseobacteraceae</taxon>
        <taxon>Roseobacter</taxon>
    </lineage>
</organism>
<dbReference type="InterPro" id="IPR001296">
    <property type="entry name" value="Glyco_trans_1"/>
</dbReference>
<dbReference type="Pfam" id="PF00534">
    <property type="entry name" value="Glycos_transf_1"/>
    <property type="match status" value="1"/>
</dbReference>
<dbReference type="InterPro" id="IPR028098">
    <property type="entry name" value="Glyco_trans_4-like_N"/>
</dbReference>
<evidence type="ECO:0000259" key="2">
    <source>
        <dbReference type="Pfam" id="PF13439"/>
    </source>
</evidence>
<keyword evidence="3" id="KW-0614">Plasmid</keyword>
<name>Q07GI4_ROSDO</name>
<gene>
    <name evidence="3" type="ordered locus">RD1_B0006</name>
</gene>
<accession>Q07GI4</accession>
<sequence>MVETCQGPVAYLSGEYPRATDTFIQREVAQLRAQGLEVLTCSIRKTDSKHHVGPEQRAEFAATFQVQQQAKNPAHLVRAHLSVLRRAPGRWFGAAALAWRIAPPGIRAGLWQLFYFLQAAVLADHLRKRGVSHLHNHFANSSCSVAILASRMSGIPFSFTMHGPAIFYEPKHWRIDEKMARAKFISCISHFCRAQGMMFADQAHWPKLKIVHCGVDPDKYGQTPRTTFGKHIVFVGRLDAIKGVPLLLDAVAALRERHPDARVSIVGDGPHRAQLEQQAARLGLGEMVHFLGYRSQDAVADLLAQADMLVLPSFAEGVPVVLMEAMAARLPVIASQVAGVGELVEDGVSGHLIPAGDTQSLIARMDHLLSHPEVCAKMGEAGRAKVVADFDIRKEAAWLKTLITSDDPADRPLRPGDL</sequence>
<dbReference type="EMBL" id="CP000465">
    <property type="protein sequence ID" value="ABI93415.1"/>
    <property type="molecule type" value="Genomic_DNA"/>
</dbReference>
<dbReference type="OrthoDB" id="9790710at2"/>
<evidence type="ECO:0000259" key="1">
    <source>
        <dbReference type="Pfam" id="PF00534"/>
    </source>
</evidence>
<evidence type="ECO:0000313" key="4">
    <source>
        <dbReference type="Proteomes" id="UP000007029"/>
    </source>
</evidence>
<reference evidence="3 4" key="1">
    <citation type="journal article" date="2007" name="J. Bacteriol.">
        <title>The complete genome sequence of Roseobacter denitrificans reveals a mixotrophic rather than photosynthetic metabolism.</title>
        <authorList>
            <person name="Swingley W.D."/>
            <person name="Sadekar S."/>
            <person name="Mastrian S.D."/>
            <person name="Matthies H.J."/>
            <person name="Hao J."/>
            <person name="Ramos H."/>
            <person name="Acharya C.R."/>
            <person name="Conrad A.L."/>
            <person name="Taylor H.L."/>
            <person name="Dejesa L.C."/>
            <person name="Shah M.K."/>
            <person name="O'huallachain M.E."/>
            <person name="Lince M.T."/>
            <person name="Blankenship R.E."/>
            <person name="Beatty J.T."/>
            <person name="Touchman J.W."/>
        </authorList>
    </citation>
    <scope>NUCLEOTIDE SEQUENCE [LARGE SCALE GENOMIC DNA]</scope>
    <source>
        <strain evidence="4">ATCC 33942 / OCh 114</strain>
        <plasmid evidence="3 4">pTB2</plasmid>
    </source>
</reference>
<dbReference type="InterPro" id="IPR050194">
    <property type="entry name" value="Glycosyltransferase_grp1"/>
</dbReference>
<geneLocation type="plasmid" evidence="3 4">
    <name>pTB2</name>
</geneLocation>
<dbReference type="Proteomes" id="UP000007029">
    <property type="component" value="Plasmid pTB2"/>
</dbReference>
<feature type="domain" description="Glycosyltransferase subfamily 4-like N-terminal" evidence="2">
    <location>
        <begin position="112"/>
        <end position="219"/>
    </location>
</feature>
<dbReference type="Gene3D" id="3.40.50.2000">
    <property type="entry name" value="Glycogen Phosphorylase B"/>
    <property type="match status" value="2"/>
</dbReference>
<dbReference type="GO" id="GO:0016757">
    <property type="term" value="F:glycosyltransferase activity"/>
    <property type="evidence" value="ECO:0007669"/>
    <property type="project" value="InterPro"/>
</dbReference>
<feature type="domain" description="Glycosyl transferase family 1" evidence="1">
    <location>
        <begin position="230"/>
        <end position="384"/>
    </location>
</feature>
<dbReference type="Pfam" id="PF13439">
    <property type="entry name" value="Glyco_transf_4"/>
    <property type="match status" value="1"/>
</dbReference>
<dbReference type="AlphaFoldDB" id="Q07GI4"/>
<keyword evidence="4" id="KW-1185">Reference proteome</keyword>
<evidence type="ECO:0000313" key="3">
    <source>
        <dbReference type="EMBL" id="ABI93415.1"/>
    </source>
</evidence>
<proteinExistence type="predicted"/>
<dbReference type="PANTHER" id="PTHR45947:SF15">
    <property type="entry name" value="TEICHURONIC ACID BIOSYNTHESIS GLYCOSYLTRANSFERASE TUAC-RELATED"/>
    <property type="match status" value="1"/>
</dbReference>
<protein>
    <submittedName>
        <fullName evidence="3">Glycosyl transferase, putative</fullName>
    </submittedName>
</protein>
<dbReference type="HOGENOM" id="CLU_009583_14_2_5"/>